<evidence type="ECO:0000259" key="1">
    <source>
        <dbReference type="Pfam" id="PF00717"/>
    </source>
</evidence>
<dbReference type="InterPro" id="IPR015927">
    <property type="entry name" value="Peptidase_S24_S26A/B/C"/>
</dbReference>
<reference evidence="2 3" key="1">
    <citation type="submission" date="2016-10" db="EMBL/GenBank/DDBJ databases">
        <title>Genome of airborne Acinetobacter sp. 5-2Ac02 in the hospital environment: Species near to Acinetobacter towneri.</title>
        <authorList>
            <person name="Barbosa B."/>
            <person name="Fernandez-Garcia L."/>
            <person name="Gato E."/>
            <person name="Leao R."/>
            <person name="Albano R."/>
            <person name="Fernandez B."/>
            <person name="Fernandez-Cuenca F."/>
            <person name="Marques E."/>
            <person name="Tomas M."/>
        </authorList>
    </citation>
    <scope>NUCLEOTIDE SEQUENCE [LARGE SCALE GENOMIC DNA]</scope>
    <source>
        <strain evidence="2 3">5-2Ac02</strain>
    </source>
</reference>
<sequence length="204" mass="22895">MSKKLPIYFSDGAWASLQKIMGMDGKPSPTLNAILEQIELLKEYDFQPVCKRTVLPLPVAVESIPAGFPSPAQDYIDKNIDLNDYLISNENATFLNVVRTTSMVNAGLEYGDIVLVDRSKEAKHRSIVVALIDQKDLTIKRLMITAKMSKSELAEHFGEDYDPATLPEAWLKAESPDYDSIYMKDGQTFEVFAVVTWNLKNLMA</sequence>
<gene>
    <name evidence="2" type="ORF">BJN41_05350</name>
</gene>
<name>A0A1E8E1Z4_9GAMM</name>
<dbReference type="CDD" id="cd06529">
    <property type="entry name" value="S24_LexA-like"/>
    <property type="match status" value="1"/>
</dbReference>
<dbReference type="SUPFAM" id="SSF51306">
    <property type="entry name" value="LexA/Signal peptidase"/>
    <property type="match status" value="1"/>
</dbReference>
<dbReference type="EMBL" id="MKQS01000011">
    <property type="protein sequence ID" value="OFE43516.1"/>
    <property type="molecule type" value="Genomic_DNA"/>
</dbReference>
<evidence type="ECO:0000313" key="3">
    <source>
        <dbReference type="Proteomes" id="UP000186931"/>
    </source>
</evidence>
<feature type="domain" description="Peptidase S24/S26A/S26B/S26C" evidence="1">
    <location>
        <begin position="60"/>
        <end position="144"/>
    </location>
</feature>
<evidence type="ECO:0000313" key="2">
    <source>
        <dbReference type="EMBL" id="OFE43516.1"/>
    </source>
</evidence>
<dbReference type="InterPro" id="IPR050077">
    <property type="entry name" value="LexA_repressor"/>
</dbReference>
<dbReference type="Gene3D" id="2.10.109.10">
    <property type="entry name" value="Umud Fragment, subunit A"/>
    <property type="match status" value="1"/>
</dbReference>
<comment type="caution">
    <text evidence="2">The sequence shown here is derived from an EMBL/GenBank/DDBJ whole genome shotgun (WGS) entry which is preliminary data.</text>
</comment>
<dbReference type="InterPro" id="IPR039418">
    <property type="entry name" value="LexA-like"/>
</dbReference>
<proteinExistence type="predicted"/>
<dbReference type="InterPro" id="IPR036286">
    <property type="entry name" value="LexA/Signal_pep-like_sf"/>
</dbReference>
<dbReference type="Proteomes" id="UP000186931">
    <property type="component" value="Unassembled WGS sequence"/>
</dbReference>
<dbReference type="NCBIfam" id="NF007621">
    <property type="entry name" value="PRK10276.1"/>
    <property type="match status" value="1"/>
</dbReference>
<dbReference type="STRING" id="202956.BJN41_05350"/>
<dbReference type="PANTHER" id="PTHR33516:SF2">
    <property type="entry name" value="LEXA REPRESSOR-RELATED"/>
    <property type="match status" value="1"/>
</dbReference>
<protein>
    <submittedName>
        <fullName evidence="2">LexA family transcriptional regulator</fullName>
    </submittedName>
</protein>
<dbReference type="PANTHER" id="PTHR33516">
    <property type="entry name" value="LEXA REPRESSOR"/>
    <property type="match status" value="1"/>
</dbReference>
<accession>A0A1E8E1Z4</accession>
<organism evidence="2 3">
    <name type="scientific">Acinetobacter towneri</name>
    <dbReference type="NCBI Taxonomy" id="202956"/>
    <lineage>
        <taxon>Bacteria</taxon>
        <taxon>Pseudomonadati</taxon>
        <taxon>Pseudomonadota</taxon>
        <taxon>Gammaproteobacteria</taxon>
        <taxon>Moraxellales</taxon>
        <taxon>Moraxellaceae</taxon>
        <taxon>Acinetobacter</taxon>
    </lineage>
</organism>
<dbReference type="Pfam" id="PF00717">
    <property type="entry name" value="Peptidase_S24"/>
    <property type="match status" value="1"/>
</dbReference>
<dbReference type="AlphaFoldDB" id="A0A1E8E1Z4"/>
<dbReference type="eggNOG" id="COG1974">
    <property type="taxonomic scope" value="Bacteria"/>
</dbReference>
<dbReference type="RefSeq" id="WP_070154214.1">
    <property type="nucleotide sequence ID" value="NZ_MKQS01000011.1"/>
</dbReference>